<dbReference type="AlphaFoldDB" id="A0AAV7FER3"/>
<evidence type="ECO:0000313" key="2">
    <source>
        <dbReference type="Proteomes" id="UP000825729"/>
    </source>
</evidence>
<dbReference type="EMBL" id="JAINDJ010000002">
    <property type="protein sequence ID" value="KAG9459024.1"/>
    <property type="molecule type" value="Genomic_DNA"/>
</dbReference>
<dbReference type="Proteomes" id="UP000825729">
    <property type="component" value="Unassembled WGS sequence"/>
</dbReference>
<proteinExistence type="predicted"/>
<gene>
    <name evidence="1" type="ORF">H6P81_003532</name>
</gene>
<evidence type="ECO:0000313" key="1">
    <source>
        <dbReference type="EMBL" id="KAG9459024.1"/>
    </source>
</evidence>
<dbReference type="PANTHER" id="PTHR28052">
    <property type="entry name" value="UPF0545 PROTEIN C22ORF39"/>
    <property type="match status" value="1"/>
</dbReference>
<dbReference type="InterPro" id="IPR021475">
    <property type="entry name" value="Pants/Emi1-like"/>
</dbReference>
<protein>
    <submittedName>
        <fullName evidence="1">Uncharacterized protein</fullName>
    </submittedName>
</protein>
<keyword evidence="2" id="KW-1185">Reference proteome</keyword>
<accession>A0AAV7FER3</accession>
<dbReference type="PANTHER" id="PTHR28052:SF1">
    <property type="entry name" value="UPF0545 PROTEIN C22ORF39"/>
    <property type="match status" value="1"/>
</dbReference>
<reference evidence="1 2" key="1">
    <citation type="submission" date="2021-07" db="EMBL/GenBank/DDBJ databases">
        <title>The Aristolochia fimbriata genome: insights into angiosperm evolution, floral development and chemical biosynthesis.</title>
        <authorList>
            <person name="Jiao Y."/>
        </authorList>
    </citation>
    <scope>NUCLEOTIDE SEQUENCE [LARGE SCALE GENOMIC DNA]</scope>
    <source>
        <strain evidence="1">IBCAS-2021</strain>
        <tissue evidence="1">Leaf</tissue>
    </source>
</reference>
<comment type="caution">
    <text evidence="1">The sequence shown here is derived from an EMBL/GenBank/DDBJ whole genome shotgun (WGS) entry which is preliminary data.</text>
</comment>
<sequence length="81" mass="9679">MLYSAPVHQMQQYYRRGVLDNCYAKWSALFDCLNLKTKRSSELQEILESREKSKRHIWSFRTVEEASAHWEELFGHVNDGE</sequence>
<dbReference type="Pfam" id="PF11326">
    <property type="entry name" value="PANTS-like"/>
    <property type="match status" value="1"/>
</dbReference>
<organism evidence="1 2">
    <name type="scientific">Aristolochia fimbriata</name>
    <name type="common">White veined hardy Dutchman's pipe vine</name>
    <dbReference type="NCBI Taxonomy" id="158543"/>
    <lineage>
        <taxon>Eukaryota</taxon>
        <taxon>Viridiplantae</taxon>
        <taxon>Streptophyta</taxon>
        <taxon>Embryophyta</taxon>
        <taxon>Tracheophyta</taxon>
        <taxon>Spermatophyta</taxon>
        <taxon>Magnoliopsida</taxon>
        <taxon>Magnoliidae</taxon>
        <taxon>Piperales</taxon>
        <taxon>Aristolochiaceae</taxon>
        <taxon>Aristolochia</taxon>
    </lineage>
</organism>
<name>A0AAV7FER3_ARIFI</name>